<evidence type="ECO:0008006" key="4">
    <source>
        <dbReference type="Google" id="ProtNLM"/>
    </source>
</evidence>
<evidence type="ECO:0000313" key="3">
    <source>
        <dbReference type="Proteomes" id="UP000719267"/>
    </source>
</evidence>
<name>A0ABS6W2S6_9FLAO</name>
<evidence type="ECO:0000313" key="2">
    <source>
        <dbReference type="EMBL" id="MBW2961438.1"/>
    </source>
</evidence>
<gene>
    <name evidence="2" type="ORF">KW502_06470</name>
</gene>
<sequence length="245" mass="27101">MRKIILLVLILVINACSSDSSDMASNSSDGVGGSLARFILSGNYLYIVGDESLNIFEITDGENPVFKGSTYIGFDIETLYGLGDKLFVGSRLGMYIYDISSPENPLQLAEVNHVRSCDPVVSSGDFTYVTLHTNSACEGNINQLEIYNTENPLYPELLTTVQMNQPIGLGLYQNFLLVTDLDVVRVLDVSEPQYPNFVSSIPVKVFDVIIRGEELFVIGEESLTQFKISIAENEFNYLETSGIEF</sequence>
<dbReference type="Proteomes" id="UP000719267">
    <property type="component" value="Unassembled WGS sequence"/>
</dbReference>
<dbReference type="RefSeq" id="WP_219039722.1">
    <property type="nucleotide sequence ID" value="NZ_JAHWDF010000005.1"/>
</dbReference>
<comment type="caution">
    <text evidence="2">The sequence shown here is derived from an EMBL/GenBank/DDBJ whole genome shotgun (WGS) entry which is preliminary data.</text>
</comment>
<feature type="chain" id="PRO_5045801642" description="LVIVD repeat-containing protein" evidence="1">
    <location>
        <begin position="25"/>
        <end position="245"/>
    </location>
</feature>
<keyword evidence="3" id="KW-1185">Reference proteome</keyword>
<dbReference type="Pfam" id="PF08309">
    <property type="entry name" value="LVIVD"/>
    <property type="match status" value="1"/>
</dbReference>
<protein>
    <recommendedName>
        <fullName evidence="4">LVIVD repeat-containing protein</fullName>
    </recommendedName>
</protein>
<proteinExistence type="predicted"/>
<feature type="signal peptide" evidence="1">
    <location>
        <begin position="1"/>
        <end position="24"/>
    </location>
</feature>
<evidence type="ECO:0000256" key="1">
    <source>
        <dbReference type="SAM" id="SignalP"/>
    </source>
</evidence>
<accession>A0ABS6W2S6</accession>
<dbReference type="EMBL" id="JAHWDF010000005">
    <property type="protein sequence ID" value="MBW2961438.1"/>
    <property type="molecule type" value="Genomic_DNA"/>
</dbReference>
<reference evidence="2 3" key="1">
    <citation type="submission" date="2021-07" db="EMBL/GenBank/DDBJ databases">
        <title>Mesonia aestuariivivens sp. nov., isolated from a tidal flat.</title>
        <authorList>
            <person name="Kim Y.-O."/>
            <person name="Yoon J.-H."/>
        </authorList>
    </citation>
    <scope>NUCLEOTIDE SEQUENCE [LARGE SCALE GENOMIC DNA]</scope>
    <source>
        <strain evidence="2 3">JHPTF-M18</strain>
    </source>
</reference>
<keyword evidence="1" id="KW-0732">Signal</keyword>
<dbReference type="InterPro" id="IPR013211">
    <property type="entry name" value="LVIVD"/>
</dbReference>
<organism evidence="2 3">
    <name type="scientific">Mesonia aestuariivivens</name>
    <dbReference type="NCBI Taxonomy" id="2796128"/>
    <lineage>
        <taxon>Bacteria</taxon>
        <taxon>Pseudomonadati</taxon>
        <taxon>Bacteroidota</taxon>
        <taxon>Flavobacteriia</taxon>
        <taxon>Flavobacteriales</taxon>
        <taxon>Flavobacteriaceae</taxon>
        <taxon>Mesonia</taxon>
    </lineage>
</organism>